<dbReference type="Proteomes" id="UP000244005">
    <property type="component" value="Unassembled WGS sequence"/>
</dbReference>
<reference evidence="5" key="1">
    <citation type="journal article" date="2017" name="Cell">
        <title>Insights into land plant evolution garnered from the Marchantia polymorpha genome.</title>
        <authorList>
            <person name="Bowman J.L."/>
            <person name="Kohchi T."/>
            <person name="Yamato K.T."/>
            <person name="Jenkins J."/>
            <person name="Shu S."/>
            <person name="Ishizaki K."/>
            <person name="Yamaoka S."/>
            <person name="Nishihama R."/>
            <person name="Nakamura Y."/>
            <person name="Berger F."/>
            <person name="Adam C."/>
            <person name="Aki S.S."/>
            <person name="Althoff F."/>
            <person name="Araki T."/>
            <person name="Arteaga-Vazquez M.A."/>
            <person name="Balasubrmanian S."/>
            <person name="Barry K."/>
            <person name="Bauer D."/>
            <person name="Boehm C.R."/>
            <person name="Briginshaw L."/>
            <person name="Caballero-Perez J."/>
            <person name="Catarino B."/>
            <person name="Chen F."/>
            <person name="Chiyoda S."/>
            <person name="Chovatia M."/>
            <person name="Davies K.M."/>
            <person name="Delmans M."/>
            <person name="Demura T."/>
            <person name="Dierschke T."/>
            <person name="Dolan L."/>
            <person name="Dorantes-Acosta A.E."/>
            <person name="Eklund D.M."/>
            <person name="Florent S.N."/>
            <person name="Flores-Sandoval E."/>
            <person name="Fujiyama A."/>
            <person name="Fukuzawa H."/>
            <person name="Galik B."/>
            <person name="Grimanelli D."/>
            <person name="Grimwood J."/>
            <person name="Grossniklaus U."/>
            <person name="Hamada T."/>
            <person name="Haseloff J."/>
            <person name="Hetherington A.J."/>
            <person name="Higo A."/>
            <person name="Hirakawa Y."/>
            <person name="Hundley H.N."/>
            <person name="Ikeda Y."/>
            <person name="Inoue K."/>
            <person name="Inoue S.I."/>
            <person name="Ishida S."/>
            <person name="Jia Q."/>
            <person name="Kakita M."/>
            <person name="Kanazawa T."/>
            <person name="Kawai Y."/>
            <person name="Kawashima T."/>
            <person name="Kennedy M."/>
            <person name="Kinose K."/>
            <person name="Kinoshita T."/>
            <person name="Kohara Y."/>
            <person name="Koide E."/>
            <person name="Komatsu K."/>
            <person name="Kopischke S."/>
            <person name="Kubo M."/>
            <person name="Kyozuka J."/>
            <person name="Lagercrantz U."/>
            <person name="Lin S.S."/>
            <person name="Lindquist E."/>
            <person name="Lipzen A.M."/>
            <person name="Lu C.W."/>
            <person name="De Luna E."/>
            <person name="Martienssen R.A."/>
            <person name="Minamino N."/>
            <person name="Mizutani M."/>
            <person name="Mizutani M."/>
            <person name="Mochizuki N."/>
            <person name="Monte I."/>
            <person name="Mosher R."/>
            <person name="Nagasaki H."/>
            <person name="Nakagami H."/>
            <person name="Naramoto S."/>
            <person name="Nishitani K."/>
            <person name="Ohtani M."/>
            <person name="Okamoto T."/>
            <person name="Okumura M."/>
            <person name="Phillips J."/>
            <person name="Pollak B."/>
            <person name="Reinders A."/>
            <person name="Rovekamp M."/>
            <person name="Sano R."/>
            <person name="Sawa S."/>
            <person name="Schmid M.W."/>
            <person name="Shirakawa M."/>
            <person name="Solano R."/>
            <person name="Spunde A."/>
            <person name="Suetsugu N."/>
            <person name="Sugano S."/>
            <person name="Sugiyama A."/>
            <person name="Sun R."/>
            <person name="Suzuki Y."/>
            <person name="Takenaka M."/>
            <person name="Takezawa D."/>
            <person name="Tomogane H."/>
            <person name="Tsuzuki M."/>
            <person name="Ueda T."/>
            <person name="Umeda M."/>
            <person name="Ward J.M."/>
            <person name="Watanabe Y."/>
            <person name="Yazaki K."/>
            <person name="Yokoyama R."/>
            <person name="Yoshitake Y."/>
            <person name="Yotsui I."/>
            <person name="Zachgo S."/>
            <person name="Schmutz J."/>
        </authorList>
    </citation>
    <scope>NUCLEOTIDE SEQUENCE [LARGE SCALE GENOMIC DNA]</scope>
    <source>
        <strain evidence="5">Tak-1</strain>
    </source>
</reference>
<dbReference type="EMBL" id="KZ772717">
    <property type="protein sequence ID" value="PTQ39357.1"/>
    <property type="molecule type" value="Genomic_DNA"/>
</dbReference>
<dbReference type="GO" id="GO:0005829">
    <property type="term" value="C:cytosol"/>
    <property type="evidence" value="ECO:0000318"/>
    <property type="project" value="GO_Central"/>
</dbReference>
<protein>
    <recommendedName>
        <fullName evidence="3">Glutamine amidotransferase domain-containing protein</fullName>
    </recommendedName>
</protein>
<dbReference type="OrthoDB" id="92161at2759"/>
<dbReference type="Pfam" id="PF00117">
    <property type="entry name" value="GATase"/>
    <property type="match status" value="1"/>
</dbReference>
<organism evidence="4 5">
    <name type="scientific">Marchantia polymorpha</name>
    <name type="common">Common liverwort</name>
    <name type="synonym">Marchantia aquatica</name>
    <dbReference type="NCBI Taxonomy" id="3197"/>
    <lineage>
        <taxon>Eukaryota</taxon>
        <taxon>Viridiplantae</taxon>
        <taxon>Streptophyta</taxon>
        <taxon>Embryophyta</taxon>
        <taxon>Marchantiophyta</taxon>
        <taxon>Marchantiopsida</taxon>
        <taxon>Marchantiidae</taxon>
        <taxon>Marchantiales</taxon>
        <taxon>Marchantiaceae</taxon>
        <taxon>Marchantia</taxon>
    </lineage>
</organism>
<dbReference type="AlphaFoldDB" id="A0A2R6WZS1"/>
<dbReference type="Gramene" id="Mp6g20320.1">
    <property type="protein sequence ID" value="Mp6g20320.1.cds1"/>
    <property type="gene ID" value="Mp6g20320"/>
</dbReference>
<dbReference type="SUPFAM" id="SSF52317">
    <property type="entry name" value="Class I glutamine amidotransferase-like"/>
    <property type="match status" value="1"/>
</dbReference>
<evidence type="ECO:0000256" key="2">
    <source>
        <dbReference type="SAM" id="MobiDB-lite"/>
    </source>
</evidence>
<sequence>MCALRKLPGCTWGGLCSSLSQISQIQSRSHATGSGIFDLPGCRRVQFQVQGRVRGGDANSRSELISRIRGDGAKCRSWSLRSSCFAESSRLQVVGARGFGGRPAAAGAASSSMEGEGGLQEAKSSSAEEEDEFRGGRFCILLTGHASDYTQRLYGGYSQMFIKLLGDPRDMWDVFPVVEGVFPAEEDLGKYDGFVVTGSRHDAHGDDEWIVKLCALLQTLHERRTKMLGVCFGHQVLSRALGGRTGKAEVGWEVGVRNVQLTDAMFAKPYAAGAPPVIRIYESHRDQVKEIPPGGELLGFSERTGIEMYAVGDNILAIQGHPEFSEDVVRDIVDTRSSSGVLNDAETKTARDTLKEGPHDREILQRICKLFLKGRRV</sequence>
<gene>
    <name evidence="4" type="ORF">MARPO_0045s0032</name>
</gene>
<dbReference type="OMA" id="VHVWGTS"/>
<proteinExistence type="inferred from homology"/>
<dbReference type="CDD" id="cd01741">
    <property type="entry name" value="GATase1_1"/>
    <property type="match status" value="1"/>
</dbReference>
<keyword evidence="5" id="KW-1185">Reference proteome</keyword>
<dbReference type="InterPro" id="IPR044992">
    <property type="entry name" value="ChyE-like"/>
</dbReference>
<dbReference type="Gene3D" id="3.40.50.880">
    <property type="match status" value="1"/>
</dbReference>
<dbReference type="InterPro" id="IPR017926">
    <property type="entry name" value="GATASE"/>
</dbReference>
<evidence type="ECO:0000259" key="3">
    <source>
        <dbReference type="Pfam" id="PF00117"/>
    </source>
</evidence>
<dbReference type="PROSITE" id="PS51273">
    <property type="entry name" value="GATASE_TYPE_1"/>
    <property type="match status" value="1"/>
</dbReference>
<evidence type="ECO:0000313" key="5">
    <source>
        <dbReference type="Proteomes" id="UP000244005"/>
    </source>
</evidence>
<accession>A0A2R6WZS1</accession>
<feature type="region of interest" description="Disordered" evidence="2">
    <location>
        <begin position="105"/>
        <end position="130"/>
    </location>
</feature>
<evidence type="ECO:0000313" key="4">
    <source>
        <dbReference type="EMBL" id="PTQ39357.1"/>
    </source>
</evidence>
<name>A0A2R6WZS1_MARPO</name>
<dbReference type="PANTHER" id="PTHR42695:SF5">
    <property type="entry name" value="GLUTAMINE AMIDOTRANSFERASE YLR126C-RELATED"/>
    <property type="match status" value="1"/>
</dbReference>
<feature type="domain" description="Glutamine amidotransferase" evidence="3">
    <location>
        <begin position="190"/>
        <end position="325"/>
    </location>
</feature>
<feature type="compositionally biased region" description="Low complexity" evidence="2">
    <location>
        <begin position="105"/>
        <end position="114"/>
    </location>
</feature>
<dbReference type="InterPro" id="IPR029062">
    <property type="entry name" value="Class_I_gatase-like"/>
</dbReference>
<comment type="similarity">
    <text evidence="1">Belongs to the peptidase C26 family.</text>
</comment>
<evidence type="ECO:0000256" key="1">
    <source>
        <dbReference type="ARBA" id="ARBA00011083"/>
    </source>
</evidence>
<dbReference type="PANTHER" id="PTHR42695">
    <property type="entry name" value="GLUTAMINE AMIDOTRANSFERASE YLR126C-RELATED"/>
    <property type="match status" value="1"/>
</dbReference>